<gene>
    <name evidence="7" type="ORF">G2W53_025818</name>
</gene>
<protein>
    <submittedName>
        <fullName evidence="7">PXMP2/4 family protein 4</fullName>
    </submittedName>
</protein>
<dbReference type="Pfam" id="PF04117">
    <property type="entry name" value="Mpv17_PMP22"/>
    <property type="match status" value="1"/>
</dbReference>
<dbReference type="PANTHER" id="PTHR11266">
    <property type="entry name" value="PEROXISOMAL MEMBRANE PROTEIN 2, PXMP2 MPV17"/>
    <property type="match status" value="1"/>
</dbReference>
<comment type="similarity">
    <text evidence="2 6">Belongs to the peroxisomal membrane protein PXMP2/4 family.</text>
</comment>
<dbReference type="AlphaFoldDB" id="A0A834TDY3"/>
<dbReference type="Proteomes" id="UP000634136">
    <property type="component" value="Unassembled WGS sequence"/>
</dbReference>
<name>A0A834TDY3_9FABA</name>
<accession>A0A834TDY3</accession>
<comment type="caution">
    <text evidence="7">The sequence shown here is derived from an EMBL/GenBank/DDBJ whole genome shotgun (WGS) entry which is preliminary data.</text>
</comment>
<evidence type="ECO:0000256" key="5">
    <source>
        <dbReference type="ARBA" id="ARBA00023136"/>
    </source>
</evidence>
<evidence type="ECO:0000313" key="8">
    <source>
        <dbReference type="Proteomes" id="UP000634136"/>
    </source>
</evidence>
<keyword evidence="8" id="KW-1185">Reference proteome</keyword>
<keyword evidence="4" id="KW-1133">Transmembrane helix</keyword>
<dbReference type="GO" id="GO:0005737">
    <property type="term" value="C:cytoplasm"/>
    <property type="evidence" value="ECO:0007669"/>
    <property type="project" value="TreeGrafter"/>
</dbReference>
<comment type="subcellular location">
    <subcellularLocation>
        <location evidence="1">Membrane</location>
        <topology evidence="1">Multi-pass membrane protein</topology>
    </subcellularLocation>
</comment>
<dbReference type="InterPro" id="IPR007248">
    <property type="entry name" value="Mpv17_PMP22"/>
</dbReference>
<reference evidence="7" key="1">
    <citation type="submission" date="2020-09" db="EMBL/GenBank/DDBJ databases">
        <title>Genome-Enabled Discovery of Anthraquinone Biosynthesis in Senna tora.</title>
        <authorList>
            <person name="Kang S.-H."/>
            <person name="Pandey R.P."/>
            <person name="Lee C.-M."/>
            <person name="Sim J.-S."/>
            <person name="Jeong J.-T."/>
            <person name="Choi B.-S."/>
            <person name="Jung M."/>
            <person name="Ginzburg D."/>
            <person name="Zhao K."/>
            <person name="Won S.Y."/>
            <person name="Oh T.-J."/>
            <person name="Yu Y."/>
            <person name="Kim N.-H."/>
            <person name="Lee O.R."/>
            <person name="Lee T.-H."/>
            <person name="Bashyal P."/>
            <person name="Kim T.-S."/>
            <person name="Lee W.-H."/>
            <person name="Kawkins C."/>
            <person name="Kim C.-K."/>
            <person name="Kim J.S."/>
            <person name="Ahn B.O."/>
            <person name="Rhee S.Y."/>
            <person name="Sohng J.K."/>
        </authorList>
    </citation>
    <scope>NUCLEOTIDE SEQUENCE</scope>
    <source>
        <tissue evidence="7">Leaf</tissue>
    </source>
</reference>
<sequence>MSKSKNILRDVGKHCFHRLRDRRALFDVEPMPKASWLANLPQCPPCVRYYHQVRKSWRKSISSRPSLAPSISSREFSSSSYCSSSKVGFVGWYLRKLERQPVITKSITSSLIFVASDLTAQTITSSSPSASYDLIRTLRMAIYGLLILGPSQHLWFNFLSKVLPKTDVPTTLKKIFMGQAIFGPVINTVFFSYNSAAQGESVDEIVAGLKQNLLPTLLGGAMFWPVCDFVTFKFIPVNLQPLMNSSCAYVWTIYLTYMANRKSISSA</sequence>
<dbReference type="OrthoDB" id="430207at2759"/>
<evidence type="ECO:0000256" key="6">
    <source>
        <dbReference type="RuleBase" id="RU363053"/>
    </source>
</evidence>
<dbReference type="GO" id="GO:0016020">
    <property type="term" value="C:membrane"/>
    <property type="evidence" value="ECO:0007669"/>
    <property type="project" value="UniProtKB-SubCell"/>
</dbReference>
<evidence type="ECO:0000256" key="3">
    <source>
        <dbReference type="ARBA" id="ARBA00022692"/>
    </source>
</evidence>
<dbReference type="EMBL" id="JAAIUW010000008">
    <property type="protein sequence ID" value="KAF7820363.1"/>
    <property type="molecule type" value="Genomic_DNA"/>
</dbReference>
<evidence type="ECO:0000256" key="2">
    <source>
        <dbReference type="ARBA" id="ARBA00006824"/>
    </source>
</evidence>
<keyword evidence="3" id="KW-0812">Transmembrane</keyword>
<evidence type="ECO:0000256" key="1">
    <source>
        <dbReference type="ARBA" id="ARBA00004141"/>
    </source>
</evidence>
<evidence type="ECO:0000256" key="4">
    <source>
        <dbReference type="ARBA" id="ARBA00022989"/>
    </source>
</evidence>
<organism evidence="7 8">
    <name type="scientific">Senna tora</name>
    <dbReference type="NCBI Taxonomy" id="362788"/>
    <lineage>
        <taxon>Eukaryota</taxon>
        <taxon>Viridiplantae</taxon>
        <taxon>Streptophyta</taxon>
        <taxon>Embryophyta</taxon>
        <taxon>Tracheophyta</taxon>
        <taxon>Spermatophyta</taxon>
        <taxon>Magnoliopsida</taxon>
        <taxon>eudicotyledons</taxon>
        <taxon>Gunneridae</taxon>
        <taxon>Pentapetalae</taxon>
        <taxon>rosids</taxon>
        <taxon>fabids</taxon>
        <taxon>Fabales</taxon>
        <taxon>Fabaceae</taxon>
        <taxon>Caesalpinioideae</taxon>
        <taxon>Cassia clade</taxon>
        <taxon>Senna</taxon>
    </lineage>
</organism>
<proteinExistence type="inferred from homology"/>
<dbReference type="PANTHER" id="PTHR11266:SF88">
    <property type="entry name" value="PROTEIN SYM1-LIKE"/>
    <property type="match status" value="1"/>
</dbReference>
<evidence type="ECO:0000313" key="7">
    <source>
        <dbReference type="EMBL" id="KAF7820363.1"/>
    </source>
</evidence>
<keyword evidence="5" id="KW-0472">Membrane</keyword>